<comment type="caution">
    <text evidence="1">The sequence shown here is derived from an EMBL/GenBank/DDBJ whole genome shotgun (WGS) entry which is preliminary data.</text>
</comment>
<proteinExistence type="predicted"/>
<dbReference type="Proteomes" id="UP001589774">
    <property type="component" value="Unassembled WGS sequence"/>
</dbReference>
<evidence type="ECO:0000313" key="1">
    <source>
        <dbReference type="EMBL" id="MFC0320290.1"/>
    </source>
</evidence>
<evidence type="ECO:0000313" key="2">
    <source>
        <dbReference type="Proteomes" id="UP001589774"/>
    </source>
</evidence>
<dbReference type="EMBL" id="JBHLWO010000002">
    <property type="protein sequence ID" value="MFC0320290.1"/>
    <property type="molecule type" value="Genomic_DNA"/>
</dbReference>
<keyword evidence="2" id="KW-1185">Reference proteome</keyword>
<name>A0ABV6HQC1_9SPHI</name>
<organism evidence="1 2">
    <name type="scientific">Olivibacter oleidegradans</name>
    <dbReference type="NCBI Taxonomy" id="760123"/>
    <lineage>
        <taxon>Bacteria</taxon>
        <taxon>Pseudomonadati</taxon>
        <taxon>Bacteroidota</taxon>
        <taxon>Sphingobacteriia</taxon>
        <taxon>Sphingobacteriales</taxon>
        <taxon>Sphingobacteriaceae</taxon>
        <taxon>Olivibacter</taxon>
    </lineage>
</organism>
<gene>
    <name evidence="1" type="ORF">ACFFI0_18330</name>
</gene>
<dbReference type="RefSeq" id="WP_130858369.1">
    <property type="nucleotide sequence ID" value="NZ_JBHLWO010000002.1"/>
</dbReference>
<protein>
    <submittedName>
        <fullName evidence="1">Uncharacterized protein</fullName>
    </submittedName>
</protein>
<dbReference type="Gene3D" id="3.20.20.510">
    <property type="entry name" value="Uncharacterised protein PF12979, DUF3863"/>
    <property type="match status" value="1"/>
</dbReference>
<accession>A0ABV6HQC1</accession>
<reference evidence="1 2" key="1">
    <citation type="submission" date="2024-09" db="EMBL/GenBank/DDBJ databases">
        <authorList>
            <person name="Sun Q."/>
            <person name="Mori K."/>
        </authorList>
    </citation>
    <scope>NUCLEOTIDE SEQUENCE [LARGE SCALE GENOMIC DNA]</scope>
    <source>
        <strain evidence="1 2">CCM 7765</strain>
    </source>
</reference>
<sequence>MYTKKAFFFIFLIFITNTMYDLAYGQANDRTGNEAPRIINIVNFIRQTDYRVQDADSLLFETVRKQIQLVNQYQFPATFLFQYDALINPKYQTLMKSQLRENCEIGAWWEITQPHVEAAGIKWRGEHAWVSHANIAFTTGYSPEEREKLVDVYMEKFKEIYGQYPKSVGSWFIDSHTLAYMYDKYGIIASCNCKDQVGTDGYTLWGGYWNQAYYPSKLNAYMPAQSKMSQIPVPIFRMLGSDPIYQYDTGLGDSRQGVISLEPVYQESGKNKKWVEYFLESVVNQPCLAFSYAQAGQENSFTWDGMEAGLTMQFPLFDSLSKAGKIRIETLASSAAWFKARFDMTPATAVTTIDDVRDEGRKSVWFNSRYYRTNLLWEKESFRFRDIHLFDEEFESSYLRKAGTGNQFFYYALPIVDGFNWSTKEDRAGLRIVKIGSGGRKVSLSLKDPTVTEKEKNVLEVSTRDEAGNIFTIIFHEDRFEVNCKPKEKGFNWILELHTAVSANLPFQSITRKQVKAEFRNFSYSLNCNKGSIQQGAETNEAVFQIMPAAHQIVLDCTNP</sequence>